<accession>A0AAV2LDJ9</accession>
<evidence type="ECO:0000313" key="3">
    <source>
        <dbReference type="Proteomes" id="UP001497482"/>
    </source>
</evidence>
<evidence type="ECO:0000256" key="1">
    <source>
        <dbReference type="SAM" id="MobiDB-lite"/>
    </source>
</evidence>
<protein>
    <submittedName>
        <fullName evidence="2">Uncharacterized protein</fullName>
    </submittedName>
</protein>
<evidence type="ECO:0000313" key="2">
    <source>
        <dbReference type="EMBL" id="CAL1600448.1"/>
    </source>
</evidence>
<gene>
    <name evidence="2" type="ORF">KC01_LOCUS28541</name>
</gene>
<feature type="region of interest" description="Disordered" evidence="1">
    <location>
        <begin position="208"/>
        <end position="241"/>
    </location>
</feature>
<sequence length="480" mass="53542">MWGPVSNVWSQEVYGPFLSVRVGRYGWSSKYVWEGEWALPSACLCVCDDVDCPYMVLRVALLGGTCRKCLEVRKKFCVALCALGSGRCGGSATKRAPVNGGCQFADRLAALWYQAHKNPPLRLTKTRGLCWVDTGGFLGVDRWVGVSVFCSSLLVKVREKFKIDEYTPLQVTDEDGVEVDEDVFPDLAIREIGFLISAKEYPEPLVGGEGMEEEEEDQAIAGPSVSDPEPLVGGEGMEEEEDQAIAGPSLSGTSHMDQERPGPSVTLEAFQRLEARLSSLERSHALLLNKWRPLQAAPAPVAPTSAQKGEHVGKVQNADFLYESLVEDYRLFRLGARTRTKDIDNAKQSASHSLRFCRYMAQGVPADCLTRSLRFLNRMDHLRGYPTYLVTKGYKSTTIKNMITNVIMFLRHVSKRFPRQTRLRPAEASNIEYELQRIQRDIAREVLVHRQKVLKKKSGYAKSSQILKASALAFCPGQPL</sequence>
<reference evidence="2 3" key="1">
    <citation type="submission" date="2024-04" db="EMBL/GenBank/DDBJ databases">
        <authorList>
            <person name="Waldvogel A.-M."/>
            <person name="Schoenle A."/>
        </authorList>
    </citation>
    <scope>NUCLEOTIDE SEQUENCE [LARGE SCALE GENOMIC DNA]</scope>
</reference>
<dbReference type="EMBL" id="OZ035845">
    <property type="protein sequence ID" value="CAL1600448.1"/>
    <property type="molecule type" value="Genomic_DNA"/>
</dbReference>
<keyword evidence="3" id="KW-1185">Reference proteome</keyword>
<proteinExistence type="predicted"/>
<name>A0AAV2LDJ9_KNICA</name>
<organism evidence="2 3">
    <name type="scientific">Knipowitschia caucasica</name>
    <name type="common">Caucasian dwarf goby</name>
    <name type="synonym">Pomatoschistus caucasicus</name>
    <dbReference type="NCBI Taxonomy" id="637954"/>
    <lineage>
        <taxon>Eukaryota</taxon>
        <taxon>Metazoa</taxon>
        <taxon>Chordata</taxon>
        <taxon>Craniata</taxon>
        <taxon>Vertebrata</taxon>
        <taxon>Euteleostomi</taxon>
        <taxon>Actinopterygii</taxon>
        <taxon>Neopterygii</taxon>
        <taxon>Teleostei</taxon>
        <taxon>Neoteleostei</taxon>
        <taxon>Acanthomorphata</taxon>
        <taxon>Gobiaria</taxon>
        <taxon>Gobiiformes</taxon>
        <taxon>Gobioidei</taxon>
        <taxon>Gobiidae</taxon>
        <taxon>Gobiinae</taxon>
        <taxon>Knipowitschia</taxon>
    </lineage>
</organism>
<dbReference type="AlphaFoldDB" id="A0AAV2LDJ9"/>
<dbReference type="Proteomes" id="UP001497482">
    <property type="component" value="Chromosome 23"/>
</dbReference>